<evidence type="ECO:0000256" key="13">
    <source>
        <dbReference type="SAM" id="MobiDB-lite"/>
    </source>
</evidence>
<dbReference type="Pfam" id="PF00089">
    <property type="entry name" value="Trypsin"/>
    <property type="match status" value="1"/>
</dbReference>
<dbReference type="FunFam" id="2.40.10.10:FF:000120">
    <property type="entry name" value="Putative serine protease"/>
    <property type="match status" value="1"/>
</dbReference>
<dbReference type="InterPro" id="IPR033116">
    <property type="entry name" value="TRYPSIN_SER"/>
</dbReference>
<organism evidence="15 16">
    <name type="scientific">Hyalella azteca</name>
    <name type="common">Amphipod</name>
    <dbReference type="NCBI Taxonomy" id="294128"/>
    <lineage>
        <taxon>Eukaryota</taxon>
        <taxon>Metazoa</taxon>
        <taxon>Ecdysozoa</taxon>
        <taxon>Arthropoda</taxon>
        <taxon>Crustacea</taxon>
        <taxon>Multicrustacea</taxon>
        <taxon>Malacostraca</taxon>
        <taxon>Eumalacostraca</taxon>
        <taxon>Peracarida</taxon>
        <taxon>Amphipoda</taxon>
        <taxon>Senticaudata</taxon>
        <taxon>Talitrida</taxon>
        <taxon>Talitroidea</taxon>
        <taxon>Hyalellidae</taxon>
        <taxon>Hyalella</taxon>
    </lineage>
</organism>
<dbReference type="InterPro" id="IPR001254">
    <property type="entry name" value="Trypsin_dom"/>
</dbReference>
<evidence type="ECO:0000313" key="16">
    <source>
        <dbReference type="RefSeq" id="XP_018013721.2"/>
    </source>
</evidence>
<dbReference type="OrthoDB" id="10004439at2759"/>
<dbReference type="SMART" id="SM00020">
    <property type="entry name" value="Tryp_SPc"/>
    <property type="match status" value="1"/>
</dbReference>
<dbReference type="PROSITE" id="PS00135">
    <property type="entry name" value="TRYPSIN_SER"/>
    <property type="match status" value="1"/>
</dbReference>
<keyword evidence="15" id="KW-1185">Reference proteome</keyword>
<dbReference type="GO" id="GO:0006508">
    <property type="term" value="P:proteolysis"/>
    <property type="evidence" value="ECO:0007669"/>
    <property type="project" value="UniProtKB-KW"/>
</dbReference>
<keyword evidence="5" id="KW-0732">Signal</keyword>
<keyword evidence="6 12" id="KW-0378">Hydrolase</keyword>
<feature type="region of interest" description="Disordered" evidence="13">
    <location>
        <begin position="213"/>
        <end position="239"/>
    </location>
</feature>
<sequence length="576" mass="61846">FHCYCSVFVSSYVFCGGPQQREALEAWQKGRYVSSEQTKSFRGDSFKTKHLKALQKFSDGNSKLPGKEGLVKAAVAHSKFRRSPDSRKDLAEDESNGNAIDEELGEDSGIENLDKPEAEISTEEVESTPDEGTDSSGVATSAGESISLGTTVPDANVPLPNSEANTAESSAVLATAVAGAEPESPPSVVYAENESADVIGGETPILLVTLSPETHSASPEDSAEIISHPSGDSDESHSDFLSIVTLPPDESSEDDLNVLEIPEIVDNSISSEVAGEPAGGDEEVVPTTVTPNLPRGPWPWDLPTEGGEQCGQARFGPEARGSRRRRTLKILQGKEALPGAFPWQVAILDHDRDLLCGGTLIAPRWVMTAAHCVRKKLHVRLSEHHIRSKDGYEVEMKVRRIFRHPEYNSSSIDNDIALLRLPALPPIPDGESGRASPGITSRACLPANGTDFPPVGTRCMVMGWGKESVSHSFGSDILMYTRLPIISRKACQRANRKTITENMFCAGHYKGGSDTCSGDSGGPLLCAYGDKPGEETWTAYGVTSFGDGCGVAGKMGVYAKVNNYLDWMAGIMSRYL</sequence>
<keyword evidence="3" id="KW-0768">Sushi</keyword>
<dbReference type="CDD" id="cd00190">
    <property type="entry name" value="Tryp_SPc"/>
    <property type="match status" value="1"/>
</dbReference>
<feature type="non-terminal residue" evidence="16">
    <location>
        <position position="1"/>
    </location>
</feature>
<dbReference type="InterPro" id="IPR009003">
    <property type="entry name" value="Peptidase_S1_PA"/>
</dbReference>
<feature type="domain" description="Peptidase S1" evidence="14">
    <location>
        <begin position="330"/>
        <end position="573"/>
    </location>
</feature>
<accession>A0A8B7NKA1</accession>
<name>A0A8B7NKA1_HYAAZ</name>
<dbReference type="GO" id="GO:0005615">
    <property type="term" value="C:extracellular space"/>
    <property type="evidence" value="ECO:0007669"/>
    <property type="project" value="TreeGrafter"/>
</dbReference>
<evidence type="ECO:0000256" key="11">
    <source>
        <dbReference type="ARBA" id="ARBA00066707"/>
    </source>
</evidence>
<dbReference type="PANTHER" id="PTHR24264">
    <property type="entry name" value="TRYPSIN-RELATED"/>
    <property type="match status" value="1"/>
</dbReference>
<evidence type="ECO:0000256" key="10">
    <source>
        <dbReference type="ARBA" id="ARBA00052079"/>
    </source>
</evidence>
<dbReference type="PRINTS" id="PR00722">
    <property type="entry name" value="CHYMOTRYPSIN"/>
</dbReference>
<evidence type="ECO:0000256" key="2">
    <source>
        <dbReference type="ARBA" id="ARBA00022525"/>
    </source>
</evidence>
<keyword evidence="8 12" id="KW-0720">Serine protease</keyword>
<proteinExistence type="predicted"/>
<evidence type="ECO:0000256" key="3">
    <source>
        <dbReference type="ARBA" id="ARBA00022659"/>
    </source>
</evidence>
<dbReference type="InterPro" id="IPR018114">
    <property type="entry name" value="TRYPSIN_HIS"/>
</dbReference>
<dbReference type="Gene3D" id="2.40.10.10">
    <property type="entry name" value="Trypsin-like serine proteases"/>
    <property type="match status" value="2"/>
</dbReference>
<comment type="subcellular location">
    <subcellularLocation>
        <location evidence="1">Secreted</location>
    </subcellularLocation>
</comment>
<dbReference type="SUPFAM" id="SSF50494">
    <property type="entry name" value="Trypsin-like serine proteases"/>
    <property type="match status" value="1"/>
</dbReference>
<keyword evidence="2" id="KW-0964">Secreted</keyword>
<evidence type="ECO:0000256" key="5">
    <source>
        <dbReference type="ARBA" id="ARBA00022729"/>
    </source>
</evidence>
<gene>
    <name evidence="16" type="primary">LOC108670740</name>
</gene>
<comment type="catalytic activity">
    <reaction evidence="10">
        <text>Selective cleavage of 103-Arg-|-Ser-104 and 124-Ile-|-Ile-125 bonds in Limulus clotting factor B to form activated factor B. Cleavage of -Pro-Arg-|-Xaa- bonds in synthetic substrates.</text>
        <dbReference type="EC" id="3.4.21.84"/>
    </reaction>
</comment>
<dbReference type="PROSITE" id="PS00134">
    <property type="entry name" value="TRYPSIN_HIS"/>
    <property type="match status" value="1"/>
</dbReference>
<dbReference type="EC" id="3.4.21.84" evidence="11"/>
<dbReference type="Proteomes" id="UP000694843">
    <property type="component" value="Unplaced"/>
</dbReference>
<dbReference type="GeneID" id="108670740"/>
<keyword evidence="7" id="KW-0353">Hemolymph clotting</keyword>
<evidence type="ECO:0000256" key="12">
    <source>
        <dbReference type="RuleBase" id="RU363034"/>
    </source>
</evidence>
<dbReference type="PANTHER" id="PTHR24264:SF65">
    <property type="entry name" value="SRCR DOMAIN-CONTAINING PROTEIN"/>
    <property type="match status" value="1"/>
</dbReference>
<dbReference type="RefSeq" id="XP_018013721.2">
    <property type="nucleotide sequence ID" value="XM_018158232.2"/>
</dbReference>
<dbReference type="InterPro" id="IPR001314">
    <property type="entry name" value="Peptidase_S1A"/>
</dbReference>
<evidence type="ECO:0000259" key="14">
    <source>
        <dbReference type="PROSITE" id="PS50240"/>
    </source>
</evidence>
<evidence type="ECO:0000256" key="6">
    <source>
        <dbReference type="ARBA" id="ARBA00022801"/>
    </source>
</evidence>
<dbReference type="InterPro" id="IPR050127">
    <property type="entry name" value="Serine_Proteases_S1"/>
</dbReference>
<keyword evidence="9" id="KW-1015">Disulfide bond</keyword>
<dbReference type="AlphaFoldDB" id="A0A8B7NKA1"/>
<dbReference type="GO" id="GO:0042381">
    <property type="term" value="P:hemolymph coagulation"/>
    <property type="evidence" value="ECO:0007669"/>
    <property type="project" value="UniProtKB-KW"/>
</dbReference>
<dbReference type="InterPro" id="IPR043504">
    <property type="entry name" value="Peptidase_S1_PA_chymotrypsin"/>
</dbReference>
<feature type="compositionally biased region" description="Polar residues" evidence="13">
    <location>
        <begin position="134"/>
        <end position="150"/>
    </location>
</feature>
<feature type="compositionally biased region" description="Acidic residues" evidence="13">
    <location>
        <begin position="91"/>
        <end position="109"/>
    </location>
</feature>
<feature type="compositionally biased region" description="Acidic residues" evidence="13">
    <location>
        <begin position="120"/>
        <end position="133"/>
    </location>
</feature>
<evidence type="ECO:0000256" key="4">
    <source>
        <dbReference type="ARBA" id="ARBA00022670"/>
    </source>
</evidence>
<keyword evidence="4 12" id="KW-0645">Protease</keyword>
<evidence type="ECO:0000313" key="15">
    <source>
        <dbReference type="Proteomes" id="UP000694843"/>
    </source>
</evidence>
<dbReference type="KEGG" id="hazt:108670740"/>
<evidence type="ECO:0000256" key="9">
    <source>
        <dbReference type="ARBA" id="ARBA00023157"/>
    </source>
</evidence>
<dbReference type="OMA" id="ICIPEDD"/>
<dbReference type="PROSITE" id="PS50240">
    <property type="entry name" value="TRYPSIN_DOM"/>
    <property type="match status" value="1"/>
</dbReference>
<reference evidence="16" key="1">
    <citation type="submission" date="2025-08" db="UniProtKB">
        <authorList>
            <consortium name="RefSeq"/>
        </authorList>
    </citation>
    <scope>IDENTIFICATION</scope>
    <source>
        <tissue evidence="16">Whole organism</tissue>
    </source>
</reference>
<evidence type="ECO:0000256" key="8">
    <source>
        <dbReference type="ARBA" id="ARBA00022825"/>
    </source>
</evidence>
<evidence type="ECO:0000256" key="1">
    <source>
        <dbReference type="ARBA" id="ARBA00004613"/>
    </source>
</evidence>
<protein>
    <recommendedName>
        <fullName evidence="11">limulus clotting factor C</fullName>
        <ecNumber evidence="11">3.4.21.84</ecNumber>
    </recommendedName>
</protein>
<feature type="region of interest" description="Disordered" evidence="13">
    <location>
        <begin position="75"/>
        <end position="166"/>
    </location>
</feature>
<dbReference type="GO" id="GO:0004252">
    <property type="term" value="F:serine-type endopeptidase activity"/>
    <property type="evidence" value="ECO:0007669"/>
    <property type="project" value="InterPro"/>
</dbReference>
<evidence type="ECO:0000256" key="7">
    <source>
        <dbReference type="ARBA" id="ARBA00022820"/>
    </source>
</evidence>